<dbReference type="Proteomes" id="UP001344906">
    <property type="component" value="Unassembled WGS sequence"/>
</dbReference>
<evidence type="ECO:0000313" key="2">
    <source>
        <dbReference type="EMBL" id="GLV55394.1"/>
    </source>
</evidence>
<evidence type="ECO:0000313" key="3">
    <source>
        <dbReference type="Proteomes" id="UP001344906"/>
    </source>
</evidence>
<sequence length="209" mass="23577">MDYRAASVSLTGDTTSVFLATSASHAHGHGEHFKKHPTHHATHADMGKMCPTLKPIFLRSLKNSGRLSPEKTGEKSESNKKDDIGIDSRLRHTEHHTTHQQKHVAHAAVHEHLNPIRVDSGGRCVFPKQEGKHRLAHDQTRGPPQGGNRKQEDIPPKIKRKAASRREHERHPNGHHPMPDLVLYIDVAQESPPIYKSEYKEQGDHRTKK</sequence>
<feature type="region of interest" description="Disordered" evidence="1">
    <location>
        <begin position="114"/>
        <end position="185"/>
    </location>
</feature>
<gene>
    <name evidence="2" type="ORF">KDH_22390</name>
</gene>
<dbReference type="EMBL" id="BSRI01000001">
    <property type="protein sequence ID" value="GLV55394.1"/>
    <property type="molecule type" value="Genomic_DNA"/>
</dbReference>
<reference evidence="2 3" key="1">
    <citation type="submission" date="2023-02" db="EMBL/GenBank/DDBJ databases">
        <title>Dictyobacter halimunensis sp. nov., a new member of the class Ktedonobacteria from forest soil in a geothermal area.</title>
        <authorList>
            <person name="Rachmania M.K."/>
            <person name="Ningsih F."/>
            <person name="Sakai Y."/>
            <person name="Yabe S."/>
            <person name="Yokota A."/>
            <person name="Sjamsuridzal W."/>
        </authorList>
    </citation>
    <scope>NUCLEOTIDE SEQUENCE [LARGE SCALE GENOMIC DNA]</scope>
    <source>
        <strain evidence="2 3">S3.2.2.5</strain>
    </source>
</reference>
<name>A0ABQ6FNZ2_9CHLR</name>
<keyword evidence="3" id="KW-1185">Reference proteome</keyword>
<accession>A0ABQ6FNZ2</accession>
<proteinExistence type="predicted"/>
<feature type="compositionally biased region" description="Basic and acidic residues" evidence="1">
    <location>
        <begin position="68"/>
        <end position="85"/>
    </location>
</feature>
<feature type="region of interest" description="Disordered" evidence="1">
    <location>
        <begin position="61"/>
        <end position="85"/>
    </location>
</feature>
<protein>
    <submittedName>
        <fullName evidence="2">Uncharacterized protein</fullName>
    </submittedName>
</protein>
<feature type="compositionally biased region" description="Basic and acidic residues" evidence="1">
    <location>
        <begin position="129"/>
        <end position="140"/>
    </location>
</feature>
<comment type="caution">
    <text evidence="2">The sequence shown here is derived from an EMBL/GenBank/DDBJ whole genome shotgun (WGS) entry which is preliminary data.</text>
</comment>
<organism evidence="2 3">
    <name type="scientific">Dictyobacter halimunensis</name>
    <dbReference type="NCBI Taxonomy" id="3026934"/>
    <lineage>
        <taxon>Bacteria</taxon>
        <taxon>Bacillati</taxon>
        <taxon>Chloroflexota</taxon>
        <taxon>Ktedonobacteria</taxon>
        <taxon>Ktedonobacterales</taxon>
        <taxon>Dictyobacteraceae</taxon>
        <taxon>Dictyobacter</taxon>
    </lineage>
</organism>
<evidence type="ECO:0000256" key="1">
    <source>
        <dbReference type="SAM" id="MobiDB-lite"/>
    </source>
</evidence>